<sequence>MDRSGSLCDKRESINIEPLSLKLNKRIILERRQSFISTNKKGSTHGGQSDCVIEMPIPHKDDKSDYFNQSHYDDRLYPDRSDNKRGNKSSAKIDRSVSFCNKRESINIEPFSVELNKRIMQRNQSFISTKKERSSHDNESDSDIEMLTPPKEPISDFSSGKRVYH</sequence>
<accession>A0A0C2J7Q2</accession>
<feature type="region of interest" description="Disordered" evidence="1">
    <location>
        <begin position="125"/>
        <end position="165"/>
    </location>
</feature>
<organism evidence="2 3">
    <name type="scientific">Thelohanellus kitauei</name>
    <name type="common">Myxosporean</name>
    <dbReference type="NCBI Taxonomy" id="669202"/>
    <lineage>
        <taxon>Eukaryota</taxon>
        <taxon>Metazoa</taxon>
        <taxon>Cnidaria</taxon>
        <taxon>Myxozoa</taxon>
        <taxon>Myxosporea</taxon>
        <taxon>Bivalvulida</taxon>
        <taxon>Platysporina</taxon>
        <taxon>Myxobolidae</taxon>
        <taxon>Thelohanellus</taxon>
    </lineage>
</organism>
<reference evidence="2 3" key="1">
    <citation type="journal article" date="2014" name="Genome Biol. Evol.">
        <title>The genome of the myxosporean Thelohanellus kitauei shows adaptations to nutrient acquisition within its fish host.</title>
        <authorList>
            <person name="Yang Y."/>
            <person name="Xiong J."/>
            <person name="Zhou Z."/>
            <person name="Huo F."/>
            <person name="Miao W."/>
            <person name="Ran C."/>
            <person name="Liu Y."/>
            <person name="Zhang J."/>
            <person name="Feng J."/>
            <person name="Wang M."/>
            <person name="Wang M."/>
            <person name="Wang L."/>
            <person name="Yao B."/>
        </authorList>
    </citation>
    <scope>NUCLEOTIDE SEQUENCE [LARGE SCALE GENOMIC DNA]</scope>
    <source>
        <strain evidence="2">Wuqing</strain>
    </source>
</reference>
<keyword evidence="3" id="KW-1185">Reference proteome</keyword>
<proteinExistence type="predicted"/>
<dbReference type="EMBL" id="JWZT01000640">
    <property type="protein sequence ID" value="KII73839.1"/>
    <property type="molecule type" value="Genomic_DNA"/>
</dbReference>
<evidence type="ECO:0000313" key="3">
    <source>
        <dbReference type="Proteomes" id="UP000031668"/>
    </source>
</evidence>
<comment type="caution">
    <text evidence="2">The sequence shown here is derived from an EMBL/GenBank/DDBJ whole genome shotgun (WGS) entry which is preliminary data.</text>
</comment>
<gene>
    <name evidence="2" type="ORF">RF11_08210</name>
</gene>
<evidence type="ECO:0000256" key="1">
    <source>
        <dbReference type="SAM" id="MobiDB-lite"/>
    </source>
</evidence>
<name>A0A0C2J7Q2_THEKT</name>
<feature type="compositionally biased region" description="Basic and acidic residues" evidence="1">
    <location>
        <begin position="129"/>
        <end position="139"/>
    </location>
</feature>
<feature type="region of interest" description="Disordered" evidence="1">
    <location>
        <begin position="38"/>
        <end position="94"/>
    </location>
</feature>
<protein>
    <submittedName>
        <fullName evidence="2">Uncharacterized protein</fullName>
    </submittedName>
</protein>
<dbReference type="Proteomes" id="UP000031668">
    <property type="component" value="Unassembled WGS sequence"/>
</dbReference>
<feature type="compositionally biased region" description="Basic and acidic residues" evidence="1">
    <location>
        <begin position="57"/>
        <end position="94"/>
    </location>
</feature>
<dbReference type="AlphaFoldDB" id="A0A0C2J7Q2"/>
<evidence type="ECO:0000313" key="2">
    <source>
        <dbReference type="EMBL" id="KII73839.1"/>
    </source>
</evidence>